<gene>
    <name evidence="1" type="ordered locus">SpiBuddy_2483</name>
</gene>
<sequence length="175" mass="19683">MLIDPIYFDTDCLSAFLWVKHENVLQSLYPGRLFIPYETYSEISKVPHLKAQTDSMIANQQLQIEHILIDSKAYEIFSTLTSPKAGRMAIGNGEAACIALAIINDGLLASNNLRDVAHYVKIYNLQHITSPSILEAALNQKLVTEAQGNTIWASMLAKRRKLPNATFSDYLYLHQ</sequence>
<proteinExistence type="predicted"/>
<dbReference type="InterPro" id="IPR029060">
    <property type="entry name" value="PIN-like_dom_sf"/>
</dbReference>
<name>F0RRN7_SPHGB</name>
<evidence type="ECO:0008006" key="3">
    <source>
        <dbReference type="Google" id="ProtNLM"/>
    </source>
</evidence>
<dbReference type="eggNOG" id="COG2405">
    <property type="taxonomic scope" value="Bacteria"/>
</dbReference>
<protein>
    <recommendedName>
        <fullName evidence="3">Nucleic acid-binding protein contains PIN domain-like protein</fullName>
    </recommendedName>
</protein>
<dbReference type="KEGG" id="sbu:SpiBuddy_2483"/>
<evidence type="ECO:0000313" key="2">
    <source>
        <dbReference type="Proteomes" id="UP000008466"/>
    </source>
</evidence>
<organism evidence="1 2">
    <name type="scientific">Sphaerochaeta globosa (strain ATCC BAA-1886 / DSM 22777 / Buddy)</name>
    <name type="common">Spirochaeta sp. (strain Buddy)</name>
    <dbReference type="NCBI Taxonomy" id="158189"/>
    <lineage>
        <taxon>Bacteria</taxon>
        <taxon>Pseudomonadati</taxon>
        <taxon>Spirochaetota</taxon>
        <taxon>Spirochaetia</taxon>
        <taxon>Spirochaetales</taxon>
        <taxon>Sphaerochaetaceae</taxon>
        <taxon>Sphaerochaeta</taxon>
    </lineage>
</organism>
<dbReference type="EMBL" id="CP002541">
    <property type="protein sequence ID" value="ADY14296.1"/>
    <property type="molecule type" value="Genomic_DNA"/>
</dbReference>
<dbReference type="STRING" id="158189.SpiBuddy_2483"/>
<reference evidence="2" key="1">
    <citation type="submission" date="2011-02" db="EMBL/GenBank/DDBJ databases">
        <title>Complete sequence of Spirochaeta sp. Buddy.</title>
        <authorList>
            <person name="Lucas S."/>
            <person name="Copeland A."/>
            <person name="Lapidus A."/>
            <person name="Cheng J.-F."/>
            <person name="Goodwin L."/>
            <person name="Pitluck S."/>
            <person name="Zeytun A."/>
            <person name="Detter J.C."/>
            <person name="Han C."/>
            <person name="Tapia R."/>
            <person name="Land M."/>
            <person name="Hauser L."/>
            <person name="Kyrpides N."/>
            <person name="Ivanova N."/>
            <person name="Mikhailova N."/>
            <person name="Pagani I."/>
            <person name="Ritalahti K.M."/>
            <person name="Loeffler F.E."/>
            <person name="Woyke T."/>
        </authorList>
    </citation>
    <scope>NUCLEOTIDE SEQUENCE [LARGE SCALE GENOMIC DNA]</scope>
    <source>
        <strain evidence="2">ATCC BAA-1886 / DSM 22777 / Buddy</strain>
    </source>
</reference>
<dbReference type="Proteomes" id="UP000008466">
    <property type="component" value="Chromosome"/>
</dbReference>
<accession>F0RRN7</accession>
<keyword evidence="2" id="KW-1185">Reference proteome</keyword>
<dbReference type="AlphaFoldDB" id="F0RRN7"/>
<dbReference type="HOGENOM" id="CLU_130978_0_0_12"/>
<dbReference type="Gene3D" id="3.40.50.1010">
    <property type="entry name" value="5'-nuclease"/>
    <property type="match status" value="1"/>
</dbReference>
<evidence type="ECO:0000313" key="1">
    <source>
        <dbReference type="EMBL" id="ADY14296.1"/>
    </source>
</evidence>
<dbReference type="SUPFAM" id="SSF88723">
    <property type="entry name" value="PIN domain-like"/>
    <property type="match status" value="1"/>
</dbReference>
<dbReference type="RefSeq" id="WP_013608141.1">
    <property type="nucleotide sequence ID" value="NC_015152.1"/>
</dbReference>